<accession>A0A7X1B1H8</accession>
<dbReference type="FunFam" id="2.40.30.170:FF:000010">
    <property type="entry name" value="Efflux RND transporter periplasmic adaptor subunit"/>
    <property type="match status" value="1"/>
</dbReference>
<feature type="domain" description="CzcB-like C-terminal circularly permuted SH3-like" evidence="8">
    <location>
        <begin position="388"/>
        <end position="449"/>
    </location>
</feature>
<gene>
    <name evidence="9" type="ORF">H5P30_18825</name>
</gene>
<dbReference type="Pfam" id="PF25869">
    <property type="entry name" value="3HB_CusB"/>
    <property type="match status" value="1"/>
</dbReference>
<dbReference type="RefSeq" id="WP_185694457.1">
    <property type="nucleotide sequence ID" value="NZ_JACHVA010000134.1"/>
</dbReference>
<evidence type="ECO:0000259" key="6">
    <source>
        <dbReference type="Pfam" id="PF25919"/>
    </source>
</evidence>
<evidence type="ECO:0000259" key="5">
    <source>
        <dbReference type="Pfam" id="PF25869"/>
    </source>
</evidence>
<organism evidence="9 10">
    <name type="scientific">Puniceicoccus vermicola</name>
    <dbReference type="NCBI Taxonomy" id="388746"/>
    <lineage>
        <taxon>Bacteria</taxon>
        <taxon>Pseudomonadati</taxon>
        <taxon>Verrucomicrobiota</taxon>
        <taxon>Opitutia</taxon>
        <taxon>Puniceicoccales</taxon>
        <taxon>Puniceicoccaceae</taxon>
        <taxon>Puniceicoccus</taxon>
    </lineage>
</organism>
<evidence type="ECO:0000313" key="9">
    <source>
        <dbReference type="EMBL" id="MBC2603837.1"/>
    </source>
</evidence>
<dbReference type="GO" id="GO:0046872">
    <property type="term" value="F:metal ion binding"/>
    <property type="evidence" value="ECO:0007669"/>
    <property type="project" value="InterPro"/>
</dbReference>
<dbReference type="PANTHER" id="PTHR30097:SF4">
    <property type="entry name" value="SLR6042 PROTEIN"/>
    <property type="match status" value="1"/>
</dbReference>
<dbReference type="InterPro" id="IPR058790">
    <property type="entry name" value="BSH_CusB"/>
</dbReference>
<comment type="similarity">
    <text evidence="1">Belongs to the membrane fusion protein (MFP) (TC 8.A.1) family.</text>
</comment>
<evidence type="ECO:0000259" key="4">
    <source>
        <dbReference type="Pfam" id="PF19335"/>
    </source>
</evidence>
<dbReference type="GO" id="GO:0016020">
    <property type="term" value="C:membrane"/>
    <property type="evidence" value="ECO:0007669"/>
    <property type="project" value="InterPro"/>
</dbReference>
<dbReference type="InterPro" id="IPR058649">
    <property type="entry name" value="CzcB_C"/>
</dbReference>
<proteinExistence type="inferred from homology"/>
<evidence type="ECO:0000256" key="3">
    <source>
        <dbReference type="SAM" id="MobiDB-lite"/>
    </source>
</evidence>
<comment type="caution">
    <text evidence="9">The sequence shown here is derived from an EMBL/GenBank/DDBJ whole genome shotgun (WGS) entry which is preliminary data.</text>
</comment>
<feature type="compositionally biased region" description="Polar residues" evidence="3">
    <location>
        <begin position="625"/>
        <end position="637"/>
    </location>
</feature>
<feature type="domain" description="Heavy metal binding" evidence="4">
    <location>
        <begin position="53"/>
        <end position="79"/>
    </location>
</feature>
<dbReference type="Pfam" id="PF25954">
    <property type="entry name" value="Beta-barrel_RND_2"/>
    <property type="match status" value="1"/>
</dbReference>
<feature type="region of interest" description="Disordered" evidence="3">
    <location>
        <begin position="611"/>
        <end position="637"/>
    </location>
</feature>
<evidence type="ECO:0000256" key="2">
    <source>
        <dbReference type="ARBA" id="ARBA00022448"/>
    </source>
</evidence>
<evidence type="ECO:0000313" key="10">
    <source>
        <dbReference type="Proteomes" id="UP000525652"/>
    </source>
</evidence>
<dbReference type="Pfam" id="PF19335">
    <property type="entry name" value="HMBD"/>
    <property type="match status" value="2"/>
</dbReference>
<dbReference type="InterPro" id="IPR058792">
    <property type="entry name" value="Beta-barrel_RND_2"/>
</dbReference>
<reference evidence="9 10" key="1">
    <citation type="submission" date="2020-07" db="EMBL/GenBank/DDBJ databases">
        <authorList>
            <person name="Feng X."/>
        </authorList>
    </citation>
    <scope>NUCLEOTIDE SEQUENCE [LARGE SCALE GENOMIC DNA]</scope>
    <source>
        <strain evidence="9 10">JCM14086</strain>
    </source>
</reference>
<dbReference type="InterPro" id="IPR051909">
    <property type="entry name" value="MFP_Cation_Efflux"/>
</dbReference>
<sequence>MNKRTISLLVVIAIPTLLAGILLGRFAFPENTSETESSATESSSKTPPATTLWTCSMHPQIQQPEPGSCPICGMDLIPVEKDSDTEVGPREMSMSDASRALADIQTTVVTQEYPEAEIRLVGKLEYAETHEKSLTARFPARIDELFVNYTGIPVQKGEHLAKVYSPELLTAQSEYLSSYRVDPDSSITRAARQKLELWGLLPEQIEAILESETAEDHFSLKAPVGGVVVAKNVKEGDYVQTGEPLFKIVDLSVLWAYLDAYESDLPWLKFGQDVTFTVESFPGQTFHGRISFINPEVDRKTRTIPIRVNVPNPDGQLKPGMFVRGVVASRIAKDGQVYVPELAGKWISPMHPEIIKDGPGQCDVCGMDLVPAEELGYVADESKPAPLVVPTSAVLRTGKRAVVYVEKPDAERPTFEGREIVLGPRAGKFYLVADGLEAGETVVTHGAFKIDSALQIQAKPSMMSASTIPEPEATSSADVGETAIAILPSYFALQAALANDDLVGSQAALKEMMATTGHTGEIPELIHKMLAEEDLAGIRRPHFETLSNVLIAAVKDHPEAFTGQIYQMHCPMVYNDRGADWLQPTDKLLNPYFGSMMLHCGEVVGEIGTGARGEGRRARGENTNTANSGNTHQEPHQ</sequence>
<dbReference type="AlphaFoldDB" id="A0A7X1B1H8"/>
<dbReference type="InterPro" id="IPR006143">
    <property type="entry name" value="RND_pump_MFP"/>
</dbReference>
<dbReference type="InterPro" id="IPR045800">
    <property type="entry name" value="HMBD"/>
</dbReference>
<evidence type="ECO:0000259" key="7">
    <source>
        <dbReference type="Pfam" id="PF25954"/>
    </source>
</evidence>
<evidence type="ECO:0000256" key="1">
    <source>
        <dbReference type="ARBA" id="ARBA00009477"/>
    </source>
</evidence>
<feature type="domain" description="CusB-like three alpha-helical bundle" evidence="5">
    <location>
        <begin position="167"/>
        <end position="214"/>
    </location>
</feature>
<dbReference type="GO" id="GO:0015679">
    <property type="term" value="P:plasma membrane copper ion transport"/>
    <property type="evidence" value="ECO:0007669"/>
    <property type="project" value="TreeGrafter"/>
</dbReference>
<dbReference type="Proteomes" id="UP000525652">
    <property type="component" value="Unassembled WGS sequence"/>
</dbReference>
<feature type="domain" description="CusB-like beta-barrel" evidence="7">
    <location>
        <begin position="254"/>
        <end position="326"/>
    </location>
</feature>
<dbReference type="Gene3D" id="6.10.140.730">
    <property type="match status" value="1"/>
</dbReference>
<dbReference type="GO" id="GO:0030313">
    <property type="term" value="C:cell envelope"/>
    <property type="evidence" value="ECO:0007669"/>
    <property type="project" value="TreeGrafter"/>
</dbReference>
<dbReference type="Gene3D" id="2.40.30.170">
    <property type="match status" value="1"/>
</dbReference>
<dbReference type="GO" id="GO:0060003">
    <property type="term" value="P:copper ion export"/>
    <property type="evidence" value="ECO:0007669"/>
    <property type="project" value="TreeGrafter"/>
</dbReference>
<evidence type="ECO:0000259" key="8">
    <source>
        <dbReference type="Pfam" id="PF25975"/>
    </source>
</evidence>
<dbReference type="SUPFAM" id="SSF111369">
    <property type="entry name" value="HlyD-like secretion proteins"/>
    <property type="match status" value="1"/>
</dbReference>
<dbReference type="Pfam" id="PF25919">
    <property type="entry name" value="BSH_CusB"/>
    <property type="match status" value="1"/>
</dbReference>
<dbReference type="GO" id="GO:0022857">
    <property type="term" value="F:transmembrane transporter activity"/>
    <property type="evidence" value="ECO:0007669"/>
    <property type="project" value="InterPro"/>
</dbReference>
<dbReference type="Pfam" id="PF25975">
    <property type="entry name" value="CzcB_C"/>
    <property type="match status" value="1"/>
</dbReference>
<keyword evidence="2" id="KW-0813">Transport</keyword>
<dbReference type="InterPro" id="IPR058791">
    <property type="entry name" value="3HB_CusB"/>
</dbReference>
<keyword evidence="10" id="KW-1185">Reference proteome</keyword>
<feature type="domain" description="Heavy metal binding" evidence="4">
    <location>
        <begin position="345"/>
        <end position="372"/>
    </location>
</feature>
<dbReference type="NCBIfam" id="TIGR01730">
    <property type="entry name" value="RND_mfp"/>
    <property type="match status" value="1"/>
</dbReference>
<feature type="domain" description="CusB-like barrel-sandwich hybrid" evidence="6">
    <location>
        <begin position="134"/>
        <end position="248"/>
    </location>
</feature>
<protein>
    <submittedName>
        <fullName evidence="9">Efflux RND transporter periplasmic adaptor subunit</fullName>
    </submittedName>
</protein>
<dbReference type="EMBL" id="JACHVA010000134">
    <property type="protein sequence ID" value="MBC2603837.1"/>
    <property type="molecule type" value="Genomic_DNA"/>
</dbReference>
<dbReference type="Gene3D" id="2.40.420.20">
    <property type="match status" value="1"/>
</dbReference>
<dbReference type="PANTHER" id="PTHR30097">
    <property type="entry name" value="CATION EFFLUX SYSTEM PROTEIN CUSB"/>
    <property type="match status" value="1"/>
</dbReference>
<name>A0A7X1B1H8_9BACT</name>